<feature type="domain" description="Right handed beta helix" evidence="2">
    <location>
        <begin position="142"/>
        <end position="299"/>
    </location>
</feature>
<dbReference type="NCBIfam" id="TIGR03804">
    <property type="entry name" value="para_beta_helix"/>
    <property type="match status" value="1"/>
</dbReference>
<dbReference type="SUPFAM" id="SSF51126">
    <property type="entry name" value="Pectin lyase-like"/>
    <property type="match status" value="2"/>
</dbReference>
<protein>
    <recommendedName>
        <fullName evidence="2">Right handed beta helix domain-containing protein</fullName>
    </recommendedName>
</protein>
<dbReference type="OrthoDB" id="359253at2"/>
<sequence>MMLQTSDDVAKNILNVAGDDTKGNGTIAKPFLTLNKAWAHCKTLGIGQEITIYIDGEVKGFFLNTGEANNAHIKFKGLHGDKTKDCIKRIGAYMGQTAKQTAKNPIIHSGGLTNKIQITLENLTIDGSPVNTNDPFPDNGGGIYFDSNGTLTLNNVTIQNCNATEYGGGVYLMNGSLSMNTVEIKKCTASNSGGGIYFDSNKTLTLNNVTIQNCNETGYGGGVYLMNGSLSMNTVEIKKCTASNSGGGIYFKSDKQCILNSCTINECNTKIGGPGGGIYLEGTALTTATIKNSTIKDCKRHNAFYCPDGGGIYMRDKITVTINDTTISGCEGENGGGIYIYNGATLKADNLRIESCKVRSEGGGIKVSGDSLAAGGTVTLTNSNILNCEAGSIGATGSACNGGGVYIGMKSSFTMNGGSISNNKVTRDDSSGGNGGGVYVKEGTVVEKGGSFTMENGSISGNNAIKDGGGIYFASKETLTLANVEIKECVAKTDGGGIFFNEGKGTATNLTVTKCKADKKGGGILIRNSSGTDNFFILEGNSSITENELTAGTVSDRSGTGVYVGNLNSTPFKIKGNVQIGTFGSSRTLTDANDVYLSDTETIYIDKNENLTKNPVAQITPKMYGNSVQVLSDDGGEDIKTNYTKFTVTPNSTTSPPTKYTIGEDGKLQTIP</sequence>
<feature type="compositionally biased region" description="Basic and acidic residues" evidence="1">
    <location>
        <begin position="662"/>
        <end position="672"/>
    </location>
</feature>
<name>A0A0B7GYK7_TREPH</name>
<dbReference type="PANTHER" id="PTHR11319">
    <property type="entry name" value="G PROTEIN-COUPLED RECEPTOR-RELATED"/>
    <property type="match status" value="1"/>
</dbReference>
<dbReference type="EMBL" id="CDNC01000013">
    <property type="protein sequence ID" value="CEM61756.1"/>
    <property type="molecule type" value="Genomic_DNA"/>
</dbReference>
<dbReference type="Proteomes" id="UP000042527">
    <property type="component" value="Unassembled WGS sequence"/>
</dbReference>
<dbReference type="PANTHER" id="PTHR11319:SF35">
    <property type="entry name" value="OUTER MEMBRANE PROTEIN PMPC-RELATED"/>
    <property type="match status" value="1"/>
</dbReference>
<proteinExistence type="predicted"/>
<evidence type="ECO:0000256" key="1">
    <source>
        <dbReference type="SAM" id="MobiDB-lite"/>
    </source>
</evidence>
<dbReference type="Gene3D" id="2.160.20.10">
    <property type="entry name" value="Single-stranded right-handed beta-helix, Pectin lyase-like"/>
    <property type="match status" value="1"/>
</dbReference>
<evidence type="ECO:0000313" key="4">
    <source>
        <dbReference type="Proteomes" id="UP000042527"/>
    </source>
</evidence>
<reference evidence="4" key="1">
    <citation type="submission" date="2015-01" db="EMBL/GenBank/DDBJ databases">
        <authorList>
            <person name="Manzoor Shahid"/>
            <person name="Zubair Saima"/>
        </authorList>
    </citation>
    <scope>NUCLEOTIDE SEQUENCE [LARGE SCALE GENOMIC DNA]</scope>
    <source>
        <strain evidence="4">V1</strain>
    </source>
</reference>
<dbReference type="Pfam" id="PF13229">
    <property type="entry name" value="Beta_helix"/>
    <property type="match status" value="2"/>
</dbReference>
<dbReference type="Gene3D" id="2.160.20.20">
    <property type="match status" value="1"/>
</dbReference>
<accession>A0A0B7GYK7</accession>
<dbReference type="InterPro" id="IPR012332">
    <property type="entry name" value="Autotransporter_pectin_lyase_C"/>
</dbReference>
<dbReference type="AlphaFoldDB" id="A0A0B7GYK7"/>
<dbReference type="InterPro" id="IPR012334">
    <property type="entry name" value="Pectin_lyas_fold"/>
</dbReference>
<dbReference type="SMART" id="SM00710">
    <property type="entry name" value="PbH1"/>
    <property type="match status" value="15"/>
</dbReference>
<feature type="compositionally biased region" description="Low complexity" evidence="1">
    <location>
        <begin position="648"/>
        <end position="661"/>
    </location>
</feature>
<dbReference type="InterPro" id="IPR022441">
    <property type="entry name" value="Para_beta_helix_rpt-2"/>
</dbReference>
<evidence type="ECO:0000313" key="3">
    <source>
        <dbReference type="EMBL" id="CEM61756.1"/>
    </source>
</evidence>
<keyword evidence="4" id="KW-1185">Reference proteome</keyword>
<evidence type="ECO:0000259" key="2">
    <source>
        <dbReference type="Pfam" id="PF13229"/>
    </source>
</evidence>
<dbReference type="InterPro" id="IPR039448">
    <property type="entry name" value="Beta_helix"/>
</dbReference>
<organism evidence="3 4">
    <name type="scientific">Treponema phagedenis</name>
    <dbReference type="NCBI Taxonomy" id="162"/>
    <lineage>
        <taxon>Bacteria</taxon>
        <taxon>Pseudomonadati</taxon>
        <taxon>Spirochaetota</taxon>
        <taxon>Spirochaetia</taxon>
        <taxon>Spirochaetales</taxon>
        <taxon>Treponemataceae</taxon>
        <taxon>Treponema</taxon>
    </lineage>
</organism>
<dbReference type="InterPro" id="IPR011050">
    <property type="entry name" value="Pectin_lyase_fold/virulence"/>
</dbReference>
<dbReference type="InterPro" id="IPR006626">
    <property type="entry name" value="PbH1"/>
</dbReference>
<feature type="region of interest" description="Disordered" evidence="1">
    <location>
        <begin position="648"/>
        <end position="672"/>
    </location>
</feature>
<gene>
    <name evidence="3" type="ORF">TPHV1_200046</name>
</gene>
<dbReference type="RefSeq" id="WP_082048206.1">
    <property type="nucleotide sequence ID" value="NZ_CDNC01000013.1"/>
</dbReference>
<feature type="domain" description="Right handed beta helix" evidence="2">
    <location>
        <begin position="311"/>
        <end position="531"/>
    </location>
</feature>